<feature type="region of interest" description="Disordered" evidence="1">
    <location>
        <begin position="1"/>
        <end position="53"/>
    </location>
</feature>
<dbReference type="PANTHER" id="PTHR45749:SF37">
    <property type="entry name" value="OS05G0311600 PROTEIN"/>
    <property type="match status" value="1"/>
</dbReference>
<feature type="compositionally biased region" description="Polar residues" evidence="1">
    <location>
        <begin position="9"/>
        <end position="23"/>
    </location>
</feature>
<dbReference type="Pfam" id="PF14291">
    <property type="entry name" value="DUF4371"/>
    <property type="match status" value="1"/>
</dbReference>
<evidence type="ECO:0000313" key="4">
    <source>
        <dbReference type="Proteomes" id="UP001153709"/>
    </source>
</evidence>
<name>A0A9N9T0V0_DIABA</name>
<evidence type="ECO:0000256" key="1">
    <source>
        <dbReference type="SAM" id="MobiDB-lite"/>
    </source>
</evidence>
<accession>A0A9N9T0V0</accession>
<dbReference type="SMART" id="SM00597">
    <property type="entry name" value="ZnF_TTF"/>
    <property type="match status" value="1"/>
</dbReference>
<dbReference type="Proteomes" id="UP001153709">
    <property type="component" value="Chromosome 3"/>
</dbReference>
<dbReference type="AlphaFoldDB" id="A0A9N9T0V0"/>
<dbReference type="OrthoDB" id="6778582at2759"/>
<dbReference type="GO" id="GO:0046983">
    <property type="term" value="F:protein dimerization activity"/>
    <property type="evidence" value="ECO:0007669"/>
    <property type="project" value="InterPro"/>
</dbReference>
<reference evidence="3" key="1">
    <citation type="submission" date="2022-01" db="EMBL/GenBank/DDBJ databases">
        <authorList>
            <person name="King R."/>
        </authorList>
    </citation>
    <scope>NUCLEOTIDE SEQUENCE</scope>
</reference>
<dbReference type="Pfam" id="PF05699">
    <property type="entry name" value="Dimer_Tnp_hAT"/>
    <property type="match status" value="1"/>
</dbReference>
<evidence type="ECO:0000259" key="2">
    <source>
        <dbReference type="SMART" id="SM00597"/>
    </source>
</evidence>
<dbReference type="InterPro" id="IPR012337">
    <property type="entry name" value="RNaseH-like_sf"/>
</dbReference>
<feature type="compositionally biased region" description="Polar residues" evidence="1">
    <location>
        <begin position="31"/>
        <end position="50"/>
    </location>
</feature>
<sequence length="768" mass="88100">MDIRKFFKRQTSSLSLPSIQPTTLEEDENSQPEQQPGTSKDLDQNIQPKSTTHHVKIDASDLGQLGENVSQPILKRFPQTMFGNKKRSFSANYYKDFDWLEYSVKTDSISCYACRHFGAAMDEEAFRIVGFRNWKKTGEKLKKHGASLHHIESFSKWHNYKKTIKSGNVLSHLSQAYSTQIEKNRNYLRMLADITLTMARQGMAFRGHDESESSLNKGNFKEICGLIAKYNKDFDILHNSYKNYTSPQIQNEIIALLSRASLRNILDDIRQSGTFSIMCDEARSFKKEQLSLCVRYASKDLEIRERFLAFLDCSEDRSATDLFILIYKKLEELNLSDLQMVGQSYDGAAVMSGNTSGLQTQMREKFPAAIYTHCLAHRLNLALVDSCKNVPSISTFFCTLEALYEHFSDPQNHKKYKQILKDMNIVPRELKTLSDTRWVCRYTTCHAVKTCFEGIVTTLENEVAHTNNKQSITAVGILSSIKQPSFIIHLFVLDEVLNILNILSKSLQEKGATLGKAVKVIKSVMTSLDGMRNEQYYTHLHTNISNFATEYQISLEISSAKRKKQASSKLVDFVTETTVGLGLIDATCSRANVGVIEYWRANIFYRIIDTVREFLNKRFSPESMALANSVDHFFQLDFEGSEKFIEQYRKILNINTFALSAEMTVLKNCILQSNETVCYEYIKKNLIDSEKTYPNLYQLFKVSIILPISSATCERSFSAMRRIFNWLRTTMTQDRHSDLALLYIEKDVDIDLESVVNSFSEQSRKFLL</sequence>
<organism evidence="3 4">
    <name type="scientific">Diabrotica balteata</name>
    <name type="common">Banded cucumber beetle</name>
    <dbReference type="NCBI Taxonomy" id="107213"/>
    <lineage>
        <taxon>Eukaryota</taxon>
        <taxon>Metazoa</taxon>
        <taxon>Ecdysozoa</taxon>
        <taxon>Arthropoda</taxon>
        <taxon>Hexapoda</taxon>
        <taxon>Insecta</taxon>
        <taxon>Pterygota</taxon>
        <taxon>Neoptera</taxon>
        <taxon>Endopterygota</taxon>
        <taxon>Coleoptera</taxon>
        <taxon>Polyphaga</taxon>
        <taxon>Cucujiformia</taxon>
        <taxon>Chrysomeloidea</taxon>
        <taxon>Chrysomelidae</taxon>
        <taxon>Galerucinae</taxon>
        <taxon>Diabroticina</taxon>
        <taxon>Diabroticites</taxon>
        <taxon>Diabrotica</taxon>
    </lineage>
</organism>
<gene>
    <name evidence="3" type="ORF">DIABBA_LOCUS5461</name>
</gene>
<dbReference type="PANTHER" id="PTHR45749">
    <property type="match status" value="1"/>
</dbReference>
<dbReference type="EMBL" id="OU898278">
    <property type="protein sequence ID" value="CAG9831915.1"/>
    <property type="molecule type" value="Genomic_DNA"/>
</dbReference>
<dbReference type="InterPro" id="IPR006580">
    <property type="entry name" value="Znf_TTF"/>
</dbReference>
<dbReference type="SUPFAM" id="SSF53098">
    <property type="entry name" value="Ribonuclease H-like"/>
    <property type="match status" value="1"/>
</dbReference>
<feature type="domain" description="TTF-type" evidence="2">
    <location>
        <begin position="85"/>
        <end position="179"/>
    </location>
</feature>
<dbReference type="InterPro" id="IPR008906">
    <property type="entry name" value="HATC_C_dom"/>
</dbReference>
<evidence type="ECO:0000313" key="3">
    <source>
        <dbReference type="EMBL" id="CAG9831915.1"/>
    </source>
</evidence>
<protein>
    <recommendedName>
        <fullName evidence="2">TTF-type domain-containing protein</fullName>
    </recommendedName>
</protein>
<keyword evidence="4" id="KW-1185">Reference proteome</keyword>
<proteinExistence type="predicted"/>
<dbReference type="InterPro" id="IPR025398">
    <property type="entry name" value="DUF4371"/>
</dbReference>